<dbReference type="STRING" id="1569628.A0A316UL25"/>
<evidence type="ECO:0000313" key="4">
    <source>
        <dbReference type="EMBL" id="PWN25940.1"/>
    </source>
</evidence>
<dbReference type="OrthoDB" id="10254187at2759"/>
<dbReference type="GO" id="GO:0051879">
    <property type="term" value="F:Hsp90 protein binding"/>
    <property type="evidence" value="ECO:0007669"/>
    <property type="project" value="TreeGrafter"/>
</dbReference>
<dbReference type="PANTHER" id="PTHR15830">
    <property type="entry name" value="TELOMERE LENGTH REGULATION PROTEIN TEL2 FAMILY MEMBER"/>
    <property type="match status" value="1"/>
</dbReference>
<dbReference type="InterPro" id="IPR051970">
    <property type="entry name" value="TEL2_Regulation"/>
</dbReference>
<feature type="domain" description="Telomere length regulation protein conserved" evidence="3">
    <location>
        <begin position="862"/>
        <end position="936"/>
    </location>
</feature>
<proteinExistence type="inferred from homology"/>
<dbReference type="GO" id="GO:0005829">
    <property type="term" value="C:cytosol"/>
    <property type="evidence" value="ECO:0007669"/>
    <property type="project" value="TreeGrafter"/>
</dbReference>
<gene>
    <name evidence="4" type="ORF">BDZ90DRAFT_233542</name>
</gene>
<evidence type="ECO:0000256" key="1">
    <source>
        <dbReference type="ARBA" id="ARBA00006133"/>
    </source>
</evidence>
<feature type="domain" description="Telomere length regulation protein conserved" evidence="3">
    <location>
        <begin position="797"/>
        <end position="834"/>
    </location>
</feature>
<reference evidence="4 5" key="1">
    <citation type="journal article" date="2018" name="Mol. Biol. Evol.">
        <title>Broad Genomic Sampling Reveals a Smut Pathogenic Ancestry of the Fungal Clade Ustilaginomycotina.</title>
        <authorList>
            <person name="Kijpornyongpan T."/>
            <person name="Mondo S.J."/>
            <person name="Barry K."/>
            <person name="Sandor L."/>
            <person name="Lee J."/>
            <person name="Lipzen A."/>
            <person name="Pangilinan J."/>
            <person name="LaButti K."/>
            <person name="Hainaut M."/>
            <person name="Henrissat B."/>
            <person name="Grigoriev I.V."/>
            <person name="Spatafora J.W."/>
            <person name="Aime M.C."/>
        </authorList>
    </citation>
    <scope>NUCLEOTIDE SEQUENCE [LARGE SCALE GENOMIC DNA]</scope>
    <source>
        <strain evidence="4 5">MCA 5214</strain>
    </source>
</reference>
<dbReference type="GO" id="GO:0051083">
    <property type="term" value="P:'de novo' cotranslational protein folding"/>
    <property type="evidence" value="ECO:0007669"/>
    <property type="project" value="TreeGrafter"/>
</dbReference>
<evidence type="ECO:0000256" key="2">
    <source>
        <dbReference type="SAM" id="MobiDB-lite"/>
    </source>
</evidence>
<feature type="region of interest" description="Disordered" evidence="2">
    <location>
        <begin position="540"/>
        <end position="562"/>
    </location>
</feature>
<feature type="compositionally biased region" description="Polar residues" evidence="2">
    <location>
        <begin position="684"/>
        <end position="695"/>
    </location>
</feature>
<protein>
    <recommendedName>
        <fullName evidence="3">Telomere length regulation protein conserved domain-containing protein</fullName>
    </recommendedName>
</protein>
<feature type="compositionally biased region" description="Low complexity" evidence="2">
    <location>
        <begin position="1002"/>
        <end position="1015"/>
    </location>
</feature>
<feature type="region of interest" description="Disordered" evidence="2">
    <location>
        <begin position="983"/>
        <end position="1035"/>
    </location>
</feature>
<dbReference type="AlphaFoldDB" id="A0A316UL25"/>
<dbReference type="RefSeq" id="XP_025360552.1">
    <property type="nucleotide sequence ID" value="XM_025506668.1"/>
</dbReference>
<dbReference type="Gene3D" id="1.25.40.720">
    <property type="entry name" value="Telomere length regulation protein 2, C-terminal domain"/>
    <property type="match status" value="1"/>
</dbReference>
<sequence length="1266" mass="137821">MPQPLSWRQVQSQVRSTQLAGPLPNVESVLDILLPTLHILDLVPSTVPPHIAHKHTPQRVFGLLINGYPFEADAELWSEEEGQEWLRAFRSQAWLGDVQRALLVGSIATTWDHEMRQREGEMWEALKRAWLIPAEEEVHPQTSTSGSKLIMIQDEVETDSSGKRQRRKQSAAAVTLSGIQALSSALSAVSSTRSEHAHQPHPLLTFTLQIAEWYASFPSLLSRLIEATCMENNAAKRALLWGEVVKILASLPDRAANAEGSGKDVGRFAGQWWMAMQRQIVELVFPDNADGDEVGVRLLAELLSKLVRTRPEMLADAGSASSMDCPCFWEILLRHLFSLSSLSKGLSIPASLRKRWHLLLAPLDTRDRHNVDLSLANFFHRRFLQVDVVESKERGRPAAVGKSFLGDETGRTAELVGRLLYGLWTPPVGVSEKEASDSDSDDEEDGQAAAVSRLLTQIVLPAQRSSSALLWTAGMARAYVCSFASPHLPATTQEQQLASLLECSINLWGNSERVRRTTAQEEQYLVTLILGSLAELTSRSGSSAGRTTSRSGPFIQGVSAHLDHPDPDIRRMGMLLAELVSEAAQREVNAKTGMETGTEVKKPLDFGSSMWDGVGEGKEEARVLRTMWYSWVRMRDQARQEIQDKSGEDMLEMLGFARQEERAAVVAPSPSRNAARTPRRGNPKTRQLPQRTPVQGKNGKKQAAPRSLIVDLDEGEEELADDTPARKDPIESDNESSSSESGTSSDDEAGPSTGPNLDLDIHGSTQSASKGKPSAAANDNDELLGLGIDKKKRRAPPVYISDLTSLLRDTKERDSIRLALKHGETLLPRKGQLAAHASSSMSMAVGFSTLSLAAKGQSRAPRGEIDEHCVDLLLLLCALQNNYRIRNFEVRRRGALRALVVSAPRIAVPALVEQVFTPNYSIVQRLGMLEALGKGARELCSCEEMGVDGMEGWTEEAIRRARKEGEERVPEIKKQRNLERLTDVGSKTRLLRPQGAAGTGRGIQEIGQGSSGQSITHRQPSRFDAASTSQQGTAGSPPLASSLFLFPLITRLHSHLSDAASRLSRARSISSTLTSTSLGLTTPDLFTASPPLLLPAILDTLSLLITTYVREQRPTPLDAYGVVLPEMLDLAMHVVREGLPLLAFAARDEVGPGKTDASSGESGSGNVVTAIASLLLTTLDLALEAPTGEASRLLVSTERGSAILEDALRFAAGVFETEDGKTAANGSGAGGSGISRVGRICAAIVVRIEELRSRERERWLSGVNVR</sequence>
<dbReference type="GO" id="GO:0042162">
    <property type="term" value="F:telomeric DNA binding"/>
    <property type="evidence" value="ECO:0007669"/>
    <property type="project" value="TreeGrafter"/>
</dbReference>
<evidence type="ECO:0000313" key="5">
    <source>
        <dbReference type="Proteomes" id="UP000245884"/>
    </source>
</evidence>
<evidence type="ECO:0000259" key="3">
    <source>
        <dbReference type="Pfam" id="PF10193"/>
    </source>
</evidence>
<dbReference type="InterPro" id="IPR019337">
    <property type="entry name" value="Telomere_length_regulation_dom"/>
</dbReference>
<dbReference type="GeneID" id="37028491"/>
<accession>A0A316UL25</accession>
<dbReference type="Proteomes" id="UP000245884">
    <property type="component" value="Unassembled WGS sequence"/>
</dbReference>
<feature type="compositionally biased region" description="Low complexity" evidence="2">
    <location>
        <begin position="540"/>
        <end position="552"/>
    </location>
</feature>
<dbReference type="EMBL" id="KZ819673">
    <property type="protein sequence ID" value="PWN25940.1"/>
    <property type="molecule type" value="Genomic_DNA"/>
</dbReference>
<comment type="similarity">
    <text evidence="1">Belongs to the TEL2 family.</text>
</comment>
<organism evidence="4 5">
    <name type="scientific">Jaminaea rosea</name>
    <dbReference type="NCBI Taxonomy" id="1569628"/>
    <lineage>
        <taxon>Eukaryota</taxon>
        <taxon>Fungi</taxon>
        <taxon>Dikarya</taxon>
        <taxon>Basidiomycota</taxon>
        <taxon>Ustilaginomycotina</taxon>
        <taxon>Exobasidiomycetes</taxon>
        <taxon>Microstromatales</taxon>
        <taxon>Microstromatales incertae sedis</taxon>
        <taxon>Jaminaea</taxon>
    </lineage>
</organism>
<name>A0A316UL25_9BASI</name>
<dbReference type="Pfam" id="PF10193">
    <property type="entry name" value="Telomere_reg-2"/>
    <property type="match status" value="2"/>
</dbReference>
<dbReference type="PANTHER" id="PTHR15830:SF10">
    <property type="entry name" value="TELOMERE LENGTH REGULATION PROTEIN TEL2 HOMOLOG"/>
    <property type="match status" value="1"/>
</dbReference>
<feature type="region of interest" description="Disordered" evidence="2">
    <location>
        <begin position="662"/>
        <end position="780"/>
    </location>
</feature>
<feature type="compositionally biased region" description="Acidic residues" evidence="2">
    <location>
        <begin position="711"/>
        <end position="721"/>
    </location>
</feature>
<dbReference type="InterPro" id="IPR038528">
    <property type="entry name" value="TEL2_C_sf"/>
</dbReference>
<keyword evidence="5" id="KW-1185">Reference proteome</keyword>
<feature type="compositionally biased region" description="Low complexity" evidence="2">
    <location>
        <begin position="735"/>
        <end position="744"/>
    </location>
</feature>